<dbReference type="EMBL" id="CP133772">
    <property type="protein sequence ID" value="WYY00369.1"/>
    <property type="molecule type" value="Genomic_DNA"/>
</dbReference>
<protein>
    <submittedName>
        <fullName evidence="1">Uncharacterized protein</fullName>
    </submittedName>
</protein>
<dbReference type="KEGG" id="omr:OXIME_000939"/>
<evidence type="ECO:0000313" key="2">
    <source>
        <dbReference type="Proteomes" id="UP001451606"/>
    </source>
</evidence>
<sequence length="110" mass="11830">MKKTIVVIAFVIAVAVVAYAVFPILASTNLSSLKVGDNSYVYASVESRTSILGLSGFTLNQSSTHVFVIWNGTLPAVGEKVLVHGEVKGLELSNVSIIYISATSVYYWPF</sequence>
<evidence type="ECO:0000313" key="1">
    <source>
        <dbReference type="EMBL" id="WYY00369.1"/>
    </source>
</evidence>
<dbReference type="AlphaFoldDB" id="A0AAX4NG14"/>
<gene>
    <name evidence="1" type="ORF">OXIME_000939</name>
</gene>
<keyword evidence="2" id="KW-1185">Reference proteome</keyword>
<proteinExistence type="predicted"/>
<organism evidence="1 2">
    <name type="scientific">Oxyplasma meridianum</name>
    <dbReference type="NCBI Taxonomy" id="3073602"/>
    <lineage>
        <taxon>Archaea</taxon>
        <taxon>Methanobacteriati</taxon>
        <taxon>Thermoplasmatota</taxon>
        <taxon>Thermoplasmata</taxon>
        <taxon>Thermoplasmatales</taxon>
        <taxon>Thermoplasmataceae</taxon>
        <taxon>Oxyplasma</taxon>
    </lineage>
</organism>
<dbReference type="Proteomes" id="UP001451606">
    <property type="component" value="Chromosome"/>
</dbReference>
<name>A0AAX4NG14_9ARCH</name>
<accession>A0AAX4NG14</accession>
<reference evidence="1 2" key="1">
    <citation type="submission" date="2023-09" db="EMBL/GenBank/DDBJ databases">
        <authorList>
            <person name="Golyshina O.V."/>
            <person name="Lunev E.A."/>
            <person name="Bargiela R."/>
            <person name="Gaines M.C."/>
            <person name="Daum B."/>
            <person name="Bale N.J."/>
            <person name="Koenen M."/>
            <person name="Sinninghe Damst J.S."/>
            <person name="Yakimov M."/>
            <person name="Golyshin P.N."/>
        </authorList>
    </citation>
    <scope>NUCLEOTIDE SEQUENCE [LARGE SCALE GENOMIC DNA]</scope>
    <source>
        <strain evidence="1 2">M1</strain>
    </source>
</reference>
<dbReference type="GeneID" id="95967674"/>
<dbReference type="RefSeq" id="WP_393970708.1">
    <property type="nucleotide sequence ID" value="NZ_CP133772.1"/>
</dbReference>